<dbReference type="GO" id="GO:0004672">
    <property type="term" value="F:protein kinase activity"/>
    <property type="evidence" value="ECO:0007669"/>
    <property type="project" value="UniProtKB-ARBA"/>
</dbReference>
<dbReference type="SUPFAM" id="SSF47226">
    <property type="entry name" value="Histidine-containing phosphotransfer domain, HPT domain"/>
    <property type="match status" value="1"/>
</dbReference>
<keyword evidence="2" id="KW-0597">Phosphoprotein</keyword>
<dbReference type="Pfam" id="PF01627">
    <property type="entry name" value="Hpt"/>
    <property type="match status" value="1"/>
</dbReference>
<dbReference type="PROSITE" id="PS50894">
    <property type="entry name" value="HPT"/>
    <property type="match status" value="1"/>
</dbReference>
<feature type="domain" description="HPt" evidence="3">
    <location>
        <begin position="1"/>
        <end position="81"/>
    </location>
</feature>
<dbReference type="AlphaFoldDB" id="A0A238J4Z4"/>
<reference evidence="4 5" key="1">
    <citation type="submission" date="2017-05" db="EMBL/GenBank/DDBJ databases">
        <authorList>
            <person name="Song R."/>
            <person name="Chenine A.L."/>
            <person name="Ruprecht R.M."/>
        </authorList>
    </citation>
    <scope>NUCLEOTIDE SEQUENCE [LARGE SCALE GENOMIC DNA]</scope>
    <source>
        <strain evidence="4 5">CECT 8489</strain>
    </source>
</reference>
<dbReference type="InterPro" id="IPR008207">
    <property type="entry name" value="Sig_transdc_His_kin_Hpt_dom"/>
</dbReference>
<accession>A0A238J4Z4</accession>
<organism evidence="4 5">
    <name type="scientific">Boseongicola aestuarii</name>
    <dbReference type="NCBI Taxonomy" id="1470561"/>
    <lineage>
        <taxon>Bacteria</taxon>
        <taxon>Pseudomonadati</taxon>
        <taxon>Pseudomonadota</taxon>
        <taxon>Alphaproteobacteria</taxon>
        <taxon>Rhodobacterales</taxon>
        <taxon>Paracoccaceae</taxon>
        <taxon>Boseongicola</taxon>
    </lineage>
</organism>
<proteinExistence type="predicted"/>
<keyword evidence="1" id="KW-0902">Two-component regulatory system</keyword>
<protein>
    <submittedName>
        <fullName evidence="4">Hpt domain protein</fullName>
    </submittedName>
</protein>
<evidence type="ECO:0000256" key="2">
    <source>
        <dbReference type="PROSITE-ProRule" id="PRU00110"/>
    </source>
</evidence>
<sequence length="81" mass="8862">MFLEEVDEALGRLFRSDDGAIAKDLHFIKGSALNIGLTEVSSICRSVETKLREAPARDADLRAIQTAFHKAKLEFASGALE</sequence>
<evidence type="ECO:0000256" key="1">
    <source>
        <dbReference type="ARBA" id="ARBA00023012"/>
    </source>
</evidence>
<keyword evidence="5" id="KW-1185">Reference proteome</keyword>
<dbReference type="InterPro" id="IPR036641">
    <property type="entry name" value="HPT_dom_sf"/>
</dbReference>
<dbReference type="GO" id="GO:0000160">
    <property type="term" value="P:phosphorelay signal transduction system"/>
    <property type="evidence" value="ECO:0007669"/>
    <property type="project" value="UniProtKB-KW"/>
</dbReference>
<dbReference type="EMBL" id="FXXQ01000011">
    <property type="protein sequence ID" value="SMX24964.1"/>
    <property type="molecule type" value="Genomic_DNA"/>
</dbReference>
<evidence type="ECO:0000259" key="3">
    <source>
        <dbReference type="PROSITE" id="PS50894"/>
    </source>
</evidence>
<evidence type="ECO:0000313" key="4">
    <source>
        <dbReference type="EMBL" id="SMX24964.1"/>
    </source>
</evidence>
<dbReference type="RefSeq" id="WP_245813891.1">
    <property type="nucleotide sequence ID" value="NZ_FXXQ01000011.1"/>
</dbReference>
<dbReference type="Proteomes" id="UP000201838">
    <property type="component" value="Unassembled WGS sequence"/>
</dbReference>
<dbReference type="CDD" id="cd00088">
    <property type="entry name" value="HPT"/>
    <property type="match status" value="1"/>
</dbReference>
<feature type="modified residue" description="Phosphohistidine" evidence="2">
    <location>
        <position position="26"/>
    </location>
</feature>
<evidence type="ECO:0000313" key="5">
    <source>
        <dbReference type="Proteomes" id="UP000201838"/>
    </source>
</evidence>
<name>A0A238J4Z4_9RHOB</name>
<gene>
    <name evidence="4" type="ORF">BOA8489_03097</name>
</gene>
<dbReference type="Gene3D" id="1.20.120.160">
    <property type="entry name" value="HPT domain"/>
    <property type="match status" value="1"/>
</dbReference>